<gene>
    <name evidence="1" type="ORF">MENTE1834_LOCUS11288</name>
</gene>
<proteinExistence type="predicted"/>
<evidence type="ECO:0000313" key="2">
    <source>
        <dbReference type="Proteomes" id="UP001497535"/>
    </source>
</evidence>
<organism evidence="1 2">
    <name type="scientific">Meloidogyne enterolobii</name>
    <name type="common">Root-knot nematode worm</name>
    <name type="synonym">Meloidogyne mayaguensis</name>
    <dbReference type="NCBI Taxonomy" id="390850"/>
    <lineage>
        <taxon>Eukaryota</taxon>
        <taxon>Metazoa</taxon>
        <taxon>Ecdysozoa</taxon>
        <taxon>Nematoda</taxon>
        <taxon>Chromadorea</taxon>
        <taxon>Rhabditida</taxon>
        <taxon>Tylenchina</taxon>
        <taxon>Tylenchomorpha</taxon>
        <taxon>Tylenchoidea</taxon>
        <taxon>Meloidogynidae</taxon>
        <taxon>Meloidogyninae</taxon>
        <taxon>Meloidogyne</taxon>
    </lineage>
</organism>
<reference evidence="1" key="1">
    <citation type="submission" date="2023-11" db="EMBL/GenBank/DDBJ databases">
        <authorList>
            <person name="Poullet M."/>
        </authorList>
    </citation>
    <scope>NUCLEOTIDE SEQUENCE</scope>
    <source>
        <strain evidence="1">E1834</strain>
    </source>
</reference>
<keyword evidence="2" id="KW-1185">Reference proteome</keyword>
<comment type="caution">
    <text evidence="1">The sequence shown here is derived from an EMBL/GenBank/DDBJ whole genome shotgun (WGS) entry which is preliminary data.</text>
</comment>
<dbReference type="Proteomes" id="UP001497535">
    <property type="component" value="Unassembled WGS sequence"/>
</dbReference>
<dbReference type="EMBL" id="CAVMJV010000011">
    <property type="protein sequence ID" value="CAK5043906.1"/>
    <property type="molecule type" value="Genomic_DNA"/>
</dbReference>
<evidence type="ECO:0000313" key="1">
    <source>
        <dbReference type="EMBL" id="CAK5043906.1"/>
    </source>
</evidence>
<accession>A0ACB0YF10</accession>
<protein>
    <submittedName>
        <fullName evidence="1">Uncharacterized protein</fullName>
    </submittedName>
</protein>
<name>A0ACB0YF10_MELEN</name>
<sequence>MDEGVPINNLQNFVHENVQLDDGHQKVDDLDDLVDLSFLNDPNFWDYLNS</sequence>